<sequence length="97" mass="11283">MYHQHAAAQRESRRAMAMRRWPSSVFLADSQFYWLLASPAINKDRFKIKVSDGKWEEEGSGKSEKEVKREKERGGKRGRKSDGKWEEEGRVANGRGR</sequence>
<gene>
    <name evidence="2" type="ORF">niasHS_016128</name>
</gene>
<protein>
    <submittedName>
        <fullName evidence="2">Uncharacterized protein</fullName>
    </submittedName>
</protein>
<feature type="compositionally biased region" description="Basic and acidic residues" evidence="1">
    <location>
        <begin position="52"/>
        <end position="90"/>
    </location>
</feature>
<name>A0ABD2HZ24_HETSC</name>
<dbReference type="EMBL" id="JBICCN010000411">
    <property type="protein sequence ID" value="KAL3070301.1"/>
    <property type="molecule type" value="Genomic_DNA"/>
</dbReference>
<keyword evidence="3" id="KW-1185">Reference proteome</keyword>
<proteinExistence type="predicted"/>
<dbReference type="AlphaFoldDB" id="A0ABD2HZ24"/>
<organism evidence="2 3">
    <name type="scientific">Heterodera schachtii</name>
    <name type="common">Sugarbeet cyst nematode worm</name>
    <name type="synonym">Tylenchus schachtii</name>
    <dbReference type="NCBI Taxonomy" id="97005"/>
    <lineage>
        <taxon>Eukaryota</taxon>
        <taxon>Metazoa</taxon>
        <taxon>Ecdysozoa</taxon>
        <taxon>Nematoda</taxon>
        <taxon>Chromadorea</taxon>
        <taxon>Rhabditida</taxon>
        <taxon>Tylenchina</taxon>
        <taxon>Tylenchomorpha</taxon>
        <taxon>Tylenchoidea</taxon>
        <taxon>Heteroderidae</taxon>
        <taxon>Heteroderinae</taxon>
        <taxon>Heterodera</taxon>
    </lineage>
</organism>
<feature type="region of interest" description="Disordered" evidence="1">
    <location>
        <begin position="52"/>
        <end position="97"/>
    </location>
</feature>
<evidence type="ECO:0000313" key="2">
    <source>
        <dbReference type="EMBL" id="KAL3070301.1"/>
    </source>
</evidence>
<reference evidence="2 3" key="1">
    <citation type="submission" date="2024-10" db="EMBL/GenBank/DDBJ databases">
        <authorList>
            <person name="Kim D."/>
        </authorList>
    </citation>
    <scope>NUCLEOTIDE SEQUENCE [LARGE SCALE GENOMIC DNA]</scope>
    <source>
        <strain evidence="2">Taebaek</strain>
    </source>
</reference>
<evidence type="ECO:0000313" key="3">
    <source>
        <dbReference type="Proteomes" id="UP001620645"/>
    </source>
</evidence>
<accession>A0ABD2HZ24</accession>
<comment type="caution">
    <text evidence="2">The sequence shown here is derived from an EMBL/GenBank/DDBJ whole genome shotgun (WGS) entry which is preliminary data.</text>
</comment>
<evidence type="ECO:0000256" key="1">
    <source>
        <dbReference type="SAM" id="MobiDB-lite"/>
    </source>
</evidence>
<dbReference type="Proteomes" id="UP001620645">
    <property type="component" value="Unassembled WGS sequence"/>
</dbReference>